<proteinExistence type="predicted"/>
<accession>A0A2H1VIK4</accession>
<protein>
    <submittedName>
        <fullName evidence="2">SFRICE_014265</fullName>
    </submittedName>
</protein>
<feature type="region of interest" description="Disordered" evidence="1">
    <location>
        <begin position="156"/>
        <end position="183"/>
    </location>
</feature>
<reference evidence="2" key="1">
    <citation type="submission" date="2016-07" db="EMBL/GenBank/DDBJ databases">
        <authorList>
            <person name="Bretaudeau A."/>
        </authorList>
    </citation>
    <scope>NUCLEOTIDE SEQUENCE</scope>
    <source>
        <strain evidence="2">Rice</strain>
        <tissue evidence="2">Whole body</tissue>
    </source>
</reference>
<feature type="compositionally biased region" description="Polar residues" evidence="1">
    <location>
        <begin position="156"/>
        <end position="173"/>
    </location>
</feature>
<evidence type="ECO:0000313" key="2">
    <source>
        <dbReference type="EMBL" id="SOQ40094.1"/>
    </source>
</evidence>
<organism evidence="2">
    <name type="scientific">Spodoptera frugiperda</name>
    <name type="common">Fall armyworm</name>
    <dbReference type="NCBI Taxonomy" id="7108"/>
    <lineage>
        <taxon>Eukaryota</taxon>
        <taxon>Metazoa</taxon>
        <taxon>Ecdysozoa</taxon>
        <taxon>Arthropoda</taxon>
        <taxon>Hexapoda</taxon>
        <taxon>Insecta</taxon>
        <taxon>Pterygota</taxon>
        <taxon>Neoptera</taxon>
        <taxon>Endopterygota</taxon>
        <taxon>Lepidoptera</taxon>
        <taxon>Glossata</taxon>
        <taxon>Ditrysia</taxon>
        <taxon>Noctuoidea</taxon>
        <taxon>Noctuidae</taxon>
        <taxon>Amphipyrinae</taxon>
        <taxon>Spodoptera</taxon>
    </lineage>
</organism>
<name>A0A2H1VIK4_SPOFR</name>
<evidence type="ECO:0000256" key="1">
    <source>
        <dbReference type="SAM" id="MobiDB-lite"/>
    </source>
</evidence>
<dbReference type="EMBL" id="ODYU01002508">
    <property type="protein sequence ID" value="SOQ40094.1"/>
    <property type="molecule type" value="Genomic_DNA"/>
</dbReference>
<sequence length="217" mass="23716">MEVVVKTITLYCMDINIKSVYQISDRPVVRKGETRASSSTIPLDDSLIELGLQSLPDFLLVHVDVRAVDVSIPGVDGILHRLLHFTRFGLEQQSSSSSSSISMLSAYSRNVLTRNSTSSSVTIAASCVSRNAAHEHEPLAWLETNRVPRQNITLRATTENFSKNRNKPSNTSPDPGIEPETPCPAVALCNHSANEAVSSSNPGAQELQRFWEVVASQ</sequence>
<dbReference type="AlphaFoldDB" id="A0A2H1VIK4"/>
<gene>
    <name evidence="2" type="ORF">SFRICE_014265</name>
</gene>